<dbReference type="Proteomes" id="UP000548476">
    <property type="component" value="Unassembled WGS sequence"/>
</dbReference>
<keyword evidence="4" id="KW-1185">Reference proteome</keyword>
<evidence type="ECO:0000256" key="1">
    <source>
        <dbReference type="SAM" id="MobiDB-lite"/>
    </source>
</evidence>
<comment type="caution">
    <text evidence="3">The sequence shown here is derived from an EMBL/GenBank/DDBJ whole genome shotgun (WGS) entry which is preliminary data.</text>
</comment>
<dbReference type="EMBL" id="JACHGT010000008">
    <property type="protein sequence ID" value="MBB6036288.1"/>
    <property type="molecule type" value="Genomic_DNA"/>
</dbReference>
<gene>
    <name evidence="3" type="ORF">HNR73_004156</name>
</gene>
<evidence type="ECO:0000256" key="2">
    <source>
        <dbReference type="SAM" id="SignalP"/>
    </source>
</evidence>
<name>A0A841FR80_9ACTN</name>
<dbReference type="RefSeq" id="WP_184789115.1">
    <property type="nucleotide sequence ID" value="NZ_BONT01000046.1"/>
</dbReference>
<proteinExistence type="predicted"/>
<feature type="region of interest" description="Disordered" evidence="1">
    <location>
        <begin position="75"/>
        <end position="99"/>
    </location>
</feature>
<evidence type="ECO:0000313" key="3">
    <source>
        <dbReference type="EMBL" id="MBB6036288.1"/>
    </source>
</evidence>
<protein>
    <submittedName>
        <fullName evidence="3">Uncharacterized protein</fullName>
    </submittedName>
</protein>
<organism evidence="3 4">
    <name type="scientific">Phytomonospora endophytica</name>
    <dbReference type="NCBI Taxonomy" id="714109"/>
    <lineage>
        <taxon>Bacteria</taxon>
        <taxon>Bacillati</taxon>
        <taxon>Actinomycetota</taxon>
        <taxon>Actinomycetes</taxon>
        <taxon>Micromonosporales</taxon>
        <taxon>Micromonosporaceae</taxon>
        <taxon>Phytomonospora</taxon>
    </lineage>
</organism>
<feature type="chain" id="PRO_5039478117" evidence="2">
    <location>
        <begin position="26"/>
        <end position="99"/>
    </location>
</feature>
<reference evidence="3 4" key="1">
    <citation type="submission" date="2020-08" db="EMBL/GenBank/DDBJ databases">
        <title>Genomic Encyclopedia of Type Strains, Phase IV (KMG-IV): sequencing the most valuable type-strain genomes for metagenomic binning, comparative biology and taxonomic classification.</title>
        <authorList>
            <person name="Goeker M."/>
        </authorList>
    </citation>
    <scope>NUCLEOTIDE SEQUENCE [LARGE SCALE GENOMIC DNA]</scope>
    <source>
        <strain evidence="3 4">YIM 65646</strain>
    </source>
</reference>
<sequence length="99" mass="10223">MNTRRRAAAAAIVVVLLSGGVAALANPPTGHAADVSADREGGMALDALGRIETILAVAGGKLLPGERRVRARRPLPGRIVPPVHPTIPASRSNDLRPAR</sequence>
<accession>A0A841FR80</accession>
<keyword evidence="2" id="KW-0732">Signal</keyword>
<dbReference type="AlphaFoldDB" id="A0A841FR80"/>
<evidence type="ECO:0000313" key="4">
    <source>
        <dbReference type="Proteomes" id="UP000548476"/>
    </source>
</evidence>
<feature type="signal peptide" evidence="2">
    <location>
        <begin position="1"/>
        <end position="25"/>
    </location>
</feature>